<dbReference type="AlphaFoldDB" id="A0A2G3ABM4"/>
<comment type="caution">
    <text evidence="1">The sequence shown here is derived from an EMBL/GenBank/DDBJ whole genome shotgun (WGS) entry which is preliminary data.</text>
</comment>
<evidence type="ECO:0000313" key="2">
    <source>
        <dbReference type="Proteomes" id="UP000222542"/>
    </source>
</evidence>
<dbReference type="Proteomes" id="UP000222542">
    <property type="component" value="Unassembled WGS sequence"/>
</dbReference>
<accession>A0A2G3ABM4</accession>
<gene>
    <name evidence="1" type="ORF">T459_06759</name>
</gene>
<keyword evidence="2" id="KW-1185">Reference proteome</keyword>
<organism evidence="1 2">
    <name type="scientific">Capsicum annuum</name>
    <name type="common">Capsicum pepper</name>
    <dbReference type="NCBI Taxonomy" id="4072"/>
    <lineage>
        <taxon>Eukaryota</taxon>
        <taxon>Viridiplantae</taxon>
        <taxon>Streptophyta</taxon>
        <taxon>Embryophyta</taxon>
        <taxon>Tracheophyta</taxon>
        <taxon>Spermatophyta</taxon>
        <taxon>Magnoliopsida</taxon>
        <taxon>eudicotyledons</taxon>
        <taxon>Gunneridae</taxon>
        <taxon>Pentapetalae</taxon>
        <taxon>asterids</taxon>
        <taxon>lamiids</taxon>
        <taxon>Solanales</taxon>
        <taxon>Solanaceae</taxon>
        <taxon>Solanoideae</taxon>
        <taxon>Capsiceae</taxon>
        <taxon>Capsicum</taxon>
    </lineage>
</organism>
<dbReference type="SUPFAM" id="SSF50494">
    <property type="entry name" value="Trypsin-like serine proteases"/>
    <property type="match status" value="1"/>
</dbReference>
<evidence type="ECO:0008006" key="3">
    <source>
        <dbReference type="Google" id="ProtNLM"/>
    </source>
</evidence>
<dbReference type="Gramene" id="PHT91646">
    <property type="protein sequence ID" value="PHT91646"/>
    <property type="gene ID" value="T459_06759"/>
</dbReference>
<evidence type="ECO:0000313" key="1">
    <source>
        <dbReference type="EMBL" id="PHT91646.1"/>
    </source>
</evidence>
<proteinExistence type="predicted"/>
<dbReference type="EMBL" id="AYRZ02000002">
    <property type="protein sequence ID" value="PHT91646.1"/>
    <property type="molecule type" value="Genomic_DNA"/>
</dbReference>
<reference evidence="1 2" key="1">
    <citation type="journal article" date="2014" name="Nat. Genet.">
        <title>Genome sequence of the hot pepper provides insights into the evolution of pungency in Capsicum species.</title>
        <authorList>
            <person name="Kim S."/>
            <person name="Park M."/>
            <person name="Yeom S.I."/>
            <person name="Kim Y.M."/>
            <person name="Lee J.M."/>
            <person name="Lee H.A."/>
            <person name="Seo E."/>
            <person name="Choi J."/>
            <person name="Cheong K."/>
            <person name="Kim K.T."/>
            <person name="Jung K."/>
            <person name="Lee G.W."/>
            <person name="Oh S.K."/>
            <person name="Bae C."/>
            <person name="Kim S.B."/>
            <person name="Lee H.Y."/>
            <person name="Kim S.Y."/>
            <person name="Kim M.S."/>
            <person name="Kang B.C."/>
            <person name="Jo Y.D."/>
            <person name="Yang H.B."/>
            <person name="Jeong H.J."/>
            <person name="Kang W.H."/>
            <person name="Kwon J.K."/>
            <person name="Shin C."/>
            <person name="Lim J.Y."/>
            <person name="Park J.H."/>
            <person name="Huh J.H."/>
            <person name="Kim J.S."/>
            <person name="Kim B.D."/>
            <person name="Cohen O."/>
            <person name="Paran I."/>
            <person name="Suh M.C."/>
            <person name="Lee S.B."/>
            <person name="Kim Y.K."/>
            <person name="Shin Y."/>
            <person name="Noh S.J."/>
            <person name="Park J."/>
            <person name="Seo Y.S."/>
            <person name="Kwon S.Y."/>
            <person name="Kim H.A."/>
            <person name="Park J.M."/>
            <person name="Kim H.J."/>
            <person name="Choi S.B."/>
            <person name="Bosland P.W."/>
            <person name="Reeves G."/>
            <person name="Jo S.H."/>
            <person name="Lee B.W."/>
            <person name="Cho H.T."/>
            <person name="Choi H.S."/>
            <person name="Lee M.S."/>
            <person name="Yu Y."/>
            <person name="Do Choi Y."/>
            <person name="Park B.S."/>
            <person name="van Deynze A."/>
            <person name="Ashrafi H."/>
            <person name="Hill T."/>
            <person name="Kim W.T."/>
            <person name="Pai H.S."/>
            <person name="Ahn H.K."/>
            <person name="Yeam I."/>
            <person name="Giovannoni J.J."/>
            <person name="Rose J.K."/>
            <person name="Sorensen I."/>
            <person name="Lee S.J."/>
            <person name="Kim R.W."/>
            <person name="Choi I.Y."/>
            <person name="Choi B.S."/>
            <person name="Lim J.S."/>
            <person name="Lee Y.H."/>
            <person name="Choi D."/>
        </authorList>
    </citation>
    <scope>NUCLEOTIDE SEQUENCE [LARGE SCALE GENOMIC DNA]</scope>
    <source>
        <strain evidence="2">cv. CM334</strain>
    </source>
</reference>
<dbReference type="Gene3D" id="2.40.10.120">
    <property type="match status" value="1"/>
</dbReference>
<protein>
    <recommendedName>
        <fullName evidence="3">Peptidase S1 domain-containing protein</fullName>
    </recommendedName>
</protein>
<reference evidence="1 2" key="2">
    <citation type="journal article" date="2017" name="Genome Biol.">
        <title>New reference genome sequences of hot pepper reveal the massive evolution of plant disease-resistance genes by retroduplication.</title>
        <authorList>
            <person name="Kim S."/>
            <person name="Park J."/>
            <person name="Yeom S.I."/>
            <person name="Kim Y.M."/>
            <person name="Seo E."/>
            <person name="Kim K.T."/>
            <person name="Kim M.S."/>
            <person name="Lee J.M."/>
            <person name="Cheong K."/>
            <person name="Shin H.S."/>
            <person name="Kim S.B."/>
            <person name="Han K."/>
            <person name="Lee J."/>
            <person name="Park M."/>
            <person name="Lee H.A."/>
            <person name="Lee H.Y."/>
            <person name="Lee Y."/>
            <person name="Oh S."/>
            <person name="Lee J.H."/>
            <person name="Choi E."/>
            <person name="Choi E."/>
            <person name="Lee S.E."/>
            <person name="Jeon J."/>
            <person name="Kim H."/>
            <person name="Choi G."/>
            <person name="Song H."/>
            <person name="Lee J."/>
            <person name="Lee S.C."/>
            <person name="Kwon J.K."/>
            <person name="Lee H.Y."/>
            <person name="Koo N."/>
            <person name="Hong Y."/>
            <person name="Kim R.W."/>
            <person name="Kang W.H."/>
            <person name="Huh J.H."/>
            <person name="Kang B.C."/>
            <person name="Yang T.J."/>
            <person name="Lee Y.H."/>
            <person name="Bennetzen J.L."/>
            <person name="Choi D."/>
        </authorList>
    </citation>
    <scope>NUCLEOTIDE SEQUENCE [LARGE SCALE GENOMIC DNA]</scope>
    <source>
        <strain evidence="2">cv. CM334</strain>
    </source>
</reference>
<name>A0A2G3ABM4_CAPAN</name>
<sequence length="336" mass="37103">MKVVRVISIEYDTPRGSREKVFATGFVANDGIIVTSAHLFPSGESTVKVRKLDKERFVSVKRKVFFRRIDIALIEFHNPTNAVSKEYGLFPNNKSLSAGQTVLSIGNYYLYAGSVVIGRISFPCPDDLPLPCGPPILCLDKTENDVLKRFTQYRVMGDFWNCSRNREMTFQKTLHTELPVIHITGFPSAGVCNFDPLKVAEEARSSGDYYYHFDGDSAGAPVFNISGEIVGMVLMPDGPAIVAIHFMMIEKVISVYKSNIGAKRVGGSKRPSSEVGVRARRSGPEWSPLPDTYGVGMNRVVPIDVCHLPSSVGDFLDPGMPLFDNCYVTIIDFSLG</sequence>
<dbReference type="InterPro" id="IPR009003">
    <property type="entry name" value="Peptidase_S1_PA"/>
</dbReference>